<proteinExistence type="predicted"/>
<dbReference type="AlphaFoldDB" id="A0A9E5MGF7"/>
<keyword evidence="4" id="KW-1185">Reference proteome</keyword>
<dbReference type="NCBIfam" id="NF005714">
    <property type="entry name" value="PRK07529.1"/>
    <property type="match status" value="1"/>
</dbReference>
<reference evidence="3" key="1">
    <citation type="submission" date="2020-03" db="EMBL/GenBank/DDBJ databases">
        <authorList>
            <person name="Guo F."/>
        </authorList>
    </citation>
    <scope>NUCLEOTIDE SEQUENCE</scope>
    <source>
        <strain evidence="3">JCM 30134</strain>
    </source>
</reference>
<dbReference type="SUPFAM" id="SSF56801">
    <property type="entry name" value="Acetyl-CoA synthetase-like"/>
    <property type="match status" value="1"/>
</dbReference>
<gene>
    <name evidence="3" type="ORF">G8770_03430</name>
</gene>
<evidence type="ECO:0000313" key="3">
    <source>
        <dbReference type="EMBL" id="NHO64596.1"/>
    </source>
</evidence>
<dbReference type="PANTHER" id="PTHR43767">
    <property type="entry name" value="LONG-CHAIN-FATTY-ACID--COA LIGASE"/>
    <property type="match status" value="1"/>
</dbReference>
<dbReference type="Gene3D" id="3.40.50.12780">
    <property type="entry name" value="N-terminal domain of ligase-like"/>
    <property type="match status" value="1"/>
</dbReference>
<organism evidence="3 4">
    <name type="scientific">Pseudomaricurvus hydrocarbonicus</name>
    <dbReference type="NCBI Taxonomy" id="1470433"/>
    <lineage>
        <taxon>Bacteria</taxon>
        <taxon>Pseudomonadati</taxon>
        <taxon>Pseudomonadota</taxon>
        <taxon>Gammaproteobacteria</taxon>
        <taxon>Cellvibrionales</taxon>
        <taxon>Cellvibrionaceae</taxon>
        <taxon>Pseudomaricurvus</taxon>
    </lineage>
</organism>
<dbReference type="EMBL" id="JAAONZ010000002">
    <property type="protein sequence ID" value="NHO64596.1"/>
    <property type="molecule type" value="Genomic_DNA"/>
</dbReference>
<dbReference type="GO" id="GO:0016878">
    <property type="term" value="F:acid-thiol ligase activity"/>
    <property type="evidence" value="ECO:0007669"/>
    <property type="project" value="UniProtKB-ARBA"/>
</dbReference>
<dbReference type="InterPro" id="IPR045851">
    <property type="entry name" value="AMP-bd_C_sf"/>
</dbReference>
<dbReference type="Gene3D" id="3.30.300.30">
    <property type="match status" value="1"/>
</dbReference>
<dbReference type="Pfam" id="PF00501">
    <property type="entry name" value="AMP-binding"/>
    <property type="match status" value="1"/>
</dbReference>
<dbReference type="Pfam" id="PF13193">
    <property type="entry name" value="AMP-binding_C"/>
    <property type="match status" value="1"/>
</dbReference>
<evidence type="ECO:0000259" key="2">
    <source>
        <dbReference type="Pfam" id="PF13193"/>
    </source>
</evidence>
<protein>
    <submittedName>
        <fullName evidence="3">Acyl-CoA synthetase</fullName>
    </submittedName>
</protein>
<dbReference type="InterPro" id="IPR042099">
    <property type="entry name" value="ANL_N_sf"/>
</dbReference>
<dbReference type="InterPro" id="IPR025110">
    <property type="entry name" value="AMP-bd_C"/>
</dbReference>
<dbReference type="RefSeq" id="WP_167181785.1">
    <property type="nucleotide sequence ID" value="NZ_JAAONZ010000002.1"/>
</dbReference>
<comment type="caution">
    <text evidence="3">The sequence shown here is derived from an EMBL/GenBank/DDBJ whole genome shotgun (WGS) entry which is preliminary data.</text>
</comment>
<feature type="domain" description="AMP-binding enzyme C-terminal" evidence="2">
    <location>
        <begin position="501"/>
        <end position="576"/>
    </location>
</feature>
<accession>A0A9E5MGF7</accession>
<name>A0A9E5MGF7_9GAMM</name>
<dbReference type="Proteomes" id="UP000787472">
    <property type="component" value="Unassembled WGS sequence"/>
</dbReference>
<dbReference type="PROSITE" id="PS00455">
    <property type="entry name" value="AMP_BINDING"/>
    <property type="match status" value="1"/>
</dbReference>
<evidence type="ECO:0000313" key="4">
    <source>
        <dbReference type="Proteomes" id="UP000787472"/>
    </source>
</evidence>
<evidence type="ECO:0000259" key="1">
    <source>
        <dbReference type="Pfam" id="PF00501"/>
    </source>
</evidence>
<feature type="domain" description="AMP-dependent synthetase/ligase" evidence="1">
    <location>
        <begin position="42"/>
        <end position="449"/>
    </location>
</feature>
<dbReference type="InterPro" id="IPR020845">
    <property type="entry name" value="AMP-binding_CS"/>
</dbReference>
<dbReference type="InterPro" id="IPR050237">
    <property type="entry name" value="ATP-dep_AMP-bd_enzyme"/>
</dbReference>
<dbReference type="PANTHER" id="PTHR43767:SF1">
    <property type="entry name" value="NONRIBOSOMAL PEPTIDE SYNTHASE PES1 (EUROFUNG)-RELATED"/>
    <property type="match status" value="1"/>
</dbReference>
<dbReference type="InterPro" id="IPR000873">
    <property type="entry name" value="AMP-dep_synth/lig_dom"/>
</dbReference>
<sequence>MSNSYGPTDFKMTGIDALQQLEATPWGDYPLPASTYAMLQGAAESFGDGIALRFLAQGTPEEDCQAYTFKELLSCVTQTANALHGLGVGATDCVSMLLPNLPQTVFAIWGSEAAGIFNPINPLLETEHVAALLNEVHCPVLITLAPLPGNDIWQKAQALIESVPSLHTLITVDMAPLLPAEAQQAVRSQRPDYLQPLHRADGSAVKVLDFDALIASQVDSELVSGRQIGSDDIASYFHTGGTTGTPKLAPHTHANEVACAFQINTALDTEAGNVTLVGLPLFHVNAVFTTLSAWLSGAGILLGTPQGYRSPLLMENFWPLVEKYQVTAFSAVPTILSGLLNFPTEGHDLSSLKYALCGAAPLASELANQFEKKTGLTLLEGYGQTEGTCATTISPRYGDHRIGSVGCRMPYMGLRIVEIDEKTGQWVRDCDVGEAGVVAISGPNVFAGYKQPEHNVGQWVEAGWFNTGDLGRLDEDGFLWLTGRSKDVIIRGGHNIDPQMIEEVYFKHEAVADVAAIGKPDARVGELPVAFIQLKKGCTASEAELLAFGQEHIHERAAVPKEIFIVEALPCTAVGKIFKPDLRNAVVDQLVREELTAIGVEAFELNVQIDKKFGQWVTVNLPSEQNAETVRETLGRYAFKTTVNV</sequence>